<feature type="domain" description="Rieske" evidence="15">
    <location>
        <begin position="103"/>
        <end position="217"/>
    </location>
</feature>
<dbReference type="InterPro" id="IPR036922">
    <property type="entry name" value="Rieske_2Fe-2S_sf"/>
</dbReference>
<evidence type="ECO:0000256" key="14">
    <source>
        <dbReference type="SAM" id="Phobius"/>
    </source>
</evidence>
<evidence type="ECO:0000256" key="12">
    <source>
        <dbReference type="ARBA" id="ARBA00023014"/>
    </source>
</evidence>
<dbReference type="GO" id="GO:0009507">
    <property type="term" value="C:chloroplast"/>
    <property type="evidence" value="ECO:0007669"/>
    <property type="project" value="UniProtKB-SubCell"/>
</dbReference>
<evidence type="ECO:0000256" key="6">
    <source>
        <dbReference type="ARBA" id="ARBA00022714"/>
    </source>
</evidence>
<keyword evidence="10" id="KW-0560">Oxidoreductase</keyword>
<accession>A0AAV1IHN5</accession>
<comment type="subcellular location">
    <subcellularLocation>
        <location evidence="2">Membrane</location>
    </subcellularLocation>
    <subcellularLocation>
        <location evidence="1">Plastid</location>
        <location evidence="1">Chloroplast</location>
    </subcellularLocation>
</comment>
<feature type="transmembrane region" description="Helical" evidence="14">
    <location>
        <begin position="521"/>
        <end position="540"/>
    </location>
</feature>
<dbReference type="InterPro" id="IPR017941">
    <property type="entry name" value="Rieske_2Fe-2S"/>
</dbReference>
<sequence length="561" mass="62503">MAYFPSGRVGAGQKIARTTHDLNRTQSASIVPSFREAHASLRPKLPISRKDARKFAQSPLCYKSAGNGTTAQTVTDNITQRRADEVPSTSQKKEDTFNWLKQWYPLAAVEDLDPSKPFATKLLGKDLVIWRDGEQQWRCFEDKCPHRLAPLSQGRIEPSDGTLQCSYHGWRFSGSGRAAAIPQAAHDSPHVEETACSSKRSCAATYPTQVELGLVWVWPESTPEAWLESAAKQPALCQLVRDVDPDKVGLTTNQNFVRDFPVAFDILFENISDQSHVPFAHNGVAYKRASQWASHFNITNINKDLKEGEAYTYDLEWSPDAIKPPIQQKVRGVPPAYIEYFTPKEDGKFTALWFYVVPLDEHSTRVINHAVIVQPLPGLVKRLAAARPRWIDHLLLNEIFDGDMAYLAKASDNAKQRDGFGGTWAQDYFLPAKADGSVLAWRKWFHKEGQSGFWAQSGREAMPAPDLAREQLLDRYHQHTKSCPACSKALQQLRSGRKVLLGAAATMGLAVAARLGQGSPVISFGVLGMLLGSALCIWLSEKFAGWQSKFTYSDYDHTAKG</sequence>
<comment type="caution">
    <text evidence="16">The sequence shown here is derived from an EMBL/GenBank/DDBJ whole genome shotgun (WGS) entry which is preliminary data.</text>
</comment>
<dbReference type="Proteomes" id="UP001314263">
    <property type="component" value="Unassembled WGS sequence"/>
</dbReference>
<dbReference type="GO" id="GO:0051537">
    <property type="term" value="F:2 iron, 2 sulfur cluster binding"/>
    <property type="evidence" value="ECO:0007669"/>
    <property type="project" value="UniProtKB-KW"/>
</dbReference>
<dbReference type="AlphaFoldDB" id="A0AAV1IHN5"/>
<evidence type="ECO:0000256" key="5">
    <source>
        <dbReference type="ARBA" id="ARBA00022692"/>
    </source>
</evidence>
<name>A0AAV1IHN5_9CHLO</name>
<dbReference type="GO" id="GO:0016020">
    <property type="term" value="C:membrane"/>
    <property type="evidence" value="ECO:0007669"/>
    <property type="project" value="UniProtKB-SubCell"/>
</dbReference>
<keyword evidence="9 14" id="KW-1133">Transmembrane helix</keyword>
<evidence type="ECO:0000256" key="3">
    <source>
        <dbReference type="ARBA" id="ARBA00022528"/>
    </source>
</evidence>
<dbReference type="InterPro" id="IPR013626">
    <property type="entry name" value="PaO"/>
</dbReference>
<keyword evidence="6" id="KW-0001">2Fe-2S</keyword>
<dbReference type="SUPFAM" id="SSF55961">
    <property type="entry name" value="Bet v1-like"/>
    <property type="match status" value="1"/>
</dbReference>
<evidence type="ECO:0000313" key="17">
    <source>
        <dbReference type="Proteomes" id="UP001314263"/>
    </source>
</evidence>
<keyword evidence="8" id="KW-0809">Transit peptide</keyword>
<evidence type="ECO:0000256" key="1">
    <source>
        <dbReference type="ARBA" id="ARBA00004229"/>
    </source>
</evidence>
<keyword evidence="13 14" id="KW-0472">Membrane</keyword>
<keyword evidence="3" id="KW-0150">Chloroplast</keyword>
<dbReference type="PROSITE" id="PS51296">
    <property type="entry name" value="RIESKE"/>
    <property type="match status" value="1"/>
</dbReference>
<dbReference type="Gene3D" id="2.102.10.10">
    <property type="entry name" value="Rieske [2Fe-2S] iron-sulphur domain"/>
    <property type="match status" value="1"/>
</dbReference>
<keyword evidence="5 14" id="KW-0812">Transmembrane</keyword>
<organism evidence="16 17">
    <name type="scientific">Coccomyxa viridis</name>
    <dbReference type="NCBI Taxonomy" id="1274662"/>
    <lineage>
        <taxon>Eukaryota</taxon>
        <taxon>Viridiplantae</taxon>
        <taxon>Chlorophyta</taxon>
        <taxon>core chlorophytes</taxon>
        <taxon>Trebouxiophyceae</taxon>
        <taxon>Trebouxiophyceae incertae sedis</taxon>
        <taxon>Coccomyxaceae</taxon>
        <taxon>Coccomyxa</taxon>
    </lineage>
</organism>
<keyword evidence="17" id="KW-1185">Reference proteome</keyword>
<evidence type="ECO:0000259" key="15">
    <source>
        <dbReference type="PROSITE" id="PS51296"/>
    </source>
</evidence>
<reference evidence="16 17" key="1">
    <citation type="submission" date="2023-10" db="EMBL/GenBank/DDBJ databases">
        <authorList>
            <person name="Maclean D."/>
            <person name="Macfadyen A."/>
        </authorList>
    </citation>
    <scope>NUCLEOTIDE SEQUENCE [LARGE SCALE GENOMIC DNA]</scope>
</reference>
<gene>
    <name evidence="16" type="ORF">CVIRNUC_010072</name>
</gene>
<keyword evidence="11" id="KW-0408">Iron</keyword>
<dbReference type="SUPFAM" id="SSF50022">
    <property type="entry name" value="ISP domain"/>
    <property type="match status" value="1"/>
</dbReference>
<keyword evidence="4" id="KW-0934">Plastid</keyword>
<dbReference type="GO" id="GO:0010277">
    <property type="term" value="F:chlorophyllide a oxygenase activity"/>
    <property type="evidence" value="ECO:0007669"/>
    <property type="project" value="InterPro"/>
</dbReference>
<dbReference type="Pfam" id="PF08417">
    <property type="entry name" value="PaO"/>
    <property type="match status" value="1"/>
</dbReference>
<evidence type="ECO:0000256" key="4">
    <source>
        <dbReference type="ARBA" id="ARBA00022640"/>
    </source>
</evidence>
<evidence type="ECO:0000256" key="9">
    <source>
        <dbReference type="ARBA" id="ARBA00022989"/>
    </source>
</evidence>
<dbReference type="PANTHER" id="PTHR21266:SF32">
    <property type="entry name" value="CHOLESTEROL 7-DESATURASE NVD"/>
    <property type="match status" value="1"/>
</dbReference>
<evidence type="ECO:0000256" key="11">
    <source>
        <dbReference type="ARBA" id="ARBA00023004"/>
    </source>
</evidence>
<evidence type="ECO:0000256" key="13">
    <source>
        <dbReference type="ARBA" id="ARBA00023136"/>
    </source>
</evidence>
<dbReference type="EMBL" id="CAUYUE010000015">
    <property type="protein sequence ID" value="CAK0786858.1"/>
    <property type="molecule type" value="Genomic_DNA"/>
</dbReference>
<protein>
    <recommendedName>
        <fullName evidence="15">Rieske domain-containing protein</fullName>
    </recommendedName>
</protein>
<evidence type="ECO:0000256" key="10">
    <source>
        <dbReference type="ARBA" id="ARBA00023002"/>
    </source>
</evidence>
<proteinExistence type="predicted"/>
<dbReference type="GO" id="GO:0046872">
    <property type="term" value="F:metal ion binding"/>
    <property type="evidence" value="ECO:0007669"/>
    <property type="project" value="UniProtKB-KW"/>
</dbReference>
<dbReference type="InterPro" id="IPR050584">
    <property type="entry name" value="Cholesterol_7-desaturase"/>
</dbReference>
<keyword evidence="7" id="KW-0479">Metal-binding</keyword>
<evidence type="ECO:0000313" key="16">
    <source>
        <dbReference type="EMBL" id="CAK0786858.1"/>
    </source>
</evidence>
<evidence type="ECO:0000256" key="7">
    <source>
        <dbReference type="ARBA" id="ARBA00022723"/>
    </source>
</evidence>
<evidence type="ECO:0000256" key="8">
    <source>
        <dbReference type="ARBA" id="ARBA00022946"/>
    </source>
</evidence>
<evidence type="ECO:0000256" key="2">
    <source>
        <dbReference type="ARBA" id="ARBA00004370"/>
    </source>
</evidence>
<dbReference type="PANTHER" id="PTHR21266">
    <property type="entry name" value="IRON-SULFUR DOMAIN CONTAINING PROTEIN"/>
    <property type="match status" value="1"/>
</dbReference>
<keyword evidence="12" id="KW-0411">Iron-sulfur</keyword>
<dbReference type="Pfam" id="PF00355">
    <property type="entry name" value="Rieske"/>
    <property type="match status" value="1"/>
</dbReference>